<dbReference type="PANTHER" id="PTHR36573">
    <property type="entry name" value="INTERMEMBRANE PHOSPHOLIPID TRANSPORT SYSTEM BINDING PROTEIN MLAC"/>
    <property type="match status" value="1"/>
</dbReference>
<evidence type="ECO:0000313" key="3">
    <source>
        <dbReference type="Proteomes" id="UP000664073"/>
    </source>
</evidence>
<evidence type="ECO:0000256" key="1">
    <source>
        <dbReference type="SAM" id="SignalP"/>
    </source>
</evidence>
<dbReference type="AlphaFoldDB" id="A0A939HK10"/>
<comment type="caution">
    <text evidence="2">The sequence shown here is derived from an EMBL/GenBank/DDBJ whole genome shotgun (WGS) entry which is preliminary data.</text>
</comment>
<organism evidence="2 3">
    <name type="scientific">Acetobacter garciniae</name>
    <dbReference type="NCBI Taxonomy" id="2817435"/>
    <lineage>
        <taxon>Bacteria</taxon>
        <taxon>Pseudomonadati</taxon>
        <taxon>Pseudomonadota</taxon>
        <taxon>Alphaproteobacteria</taxon>
        <taxon>Acetobacterales</taxon>
        <taxon>Acetobacteraceae</taxon>
        <taxon>Acetobacter</taxon>
    </lineage>
</organism>
<reference evidence="2" key="1">
    <citation type="submission" date="2021-03" db="EMBL/GenBank/DDBJ databases">
        <title>The complete genome sequence of Acetobacter sp. TBRC 12339.</title>
        <authorList>
            <person name="Charoenyingcharoen P."/>
            <person name="Yukphan P."/>
        </authorList>
    </citation>
    <scope>NUCLEOTIDE SEQUENCE</scope>
    <source>
        <strain evidence="2">TBRC 12339</strain>
    </source>
</reference>
<feature type="signal peptide" evidence="1">
    <location>
        <begin position="1"/>
        <end position="29"/>
    </location>
</feature>
<feature type="chain" id="PRO_5036830346" evidence="1">
    <location>
        <begin position="30"/>
        <end position="210"/>
    </location>
</feature>
<evidence type="ECO:0000313" key="2">
    <source>
        <dbReference type="EMBL" id="MBO1324872.1"/>
    </source>
</evidence>
<dbReference type="PANTHER" id="PTHR36573:SF1">
    <property type="entry name" value="INTERMEMBRANE PHOSPHOLIPID TRANSPORT SYSTEM BINDING PROTEIN MLAC"/>
    <property type="match status" value="1"/>
</dbReference>
<proteinExistence type="predicted"/>
<keyword evidence="1" id="KW-0732">Signal</keyword>
<name>A0A939HK10_9PROT</name>
<accession>A0A939HK10</accession>
<dbReference type="Gene3D" id="3.10.450.710">
    <property type="entry name" value="Tgt2/MlaC"/>
    <property type="match status" value="1"/>
</dbReference>
<dbReference type="EMBL" id="JAFVMH010000002">
    <property type="protein sequence ID" value="MBO1324872.1"/>
    <property type="molecule type" value="Genomic_DNA"/>
</dbReference>
<dbReference type="InterPro" id="IPR008869">
    <property type="entry name" value="MlaC/ttg2D"/>
</dbReference>
<dbReference type="Pfam" id="PF05494">
    <property type="entry name" value="MlaC"/>
    <property type="match status" value="1"/>
</dbReference>
<sequence length="210" mass="22605">MIFQAGRRIVLGSLALACAGLLVSMPARAAQDPRTFIQTFGNTLVSIVNSPIPLGEKKVKILPLVQQNVDIDAIGRFCMGRYWKLATPEQRQTYLSLFHDVLVNTIIDKLGAYRGVTFTIGDVSKSGDLDAVQTTLVLPQQPPADVKWIVSYESGAPKVVDMVGEGASLRMTQRGDYEAYVGRNGGDVASLIKALKKQVAAHTAAATSTD</sequence>
<protein>
    <submittedName>
        <fullName evidence="2">ABC transporter substrate-binding protein</fullName>
    </submittedName>
</protein>
<dbReference type="InterPro" id="IPR042245">
    <property type="entry name" value="Tgt2/MlaC_sf"/>
</dbReference>
<gene>
    <name evidence="2" type="ORF">J2D77_06885</name>
</gene>
<dbReference type="Proteomes" id="UP000664073">
    <property type="component" value="Unassembled WGS sequence"/>
</dbReference>
<dbReference type="RefSeq" id="WP_207845508.1">
    <property type="nucleotide sequence ID" value="NZ_JAFVMH010000002.1"/>
</dbReference>
<keyword evidence="3" id="KW-1185">Reference proteome</keyword>